<comment type="caution">
    <text evidence="1">The sequence shown here is derived from an EMBL/GenBank/DDBJ whole genome shotgun (WGS) entry which is preliminary data.</text>
</comment>
<proteinExistence type="predicted"/>
<name>A0A9P9XTJ6_9HYPO</name>
<reference evidence="1" key="2">
    <citation type="submission" date="2022-07" db="EMBL/GenBank/DDBJ databases">
        <authorList>
            <person name="Goncalves M.F.M."/>
            <person name="Hilario S."/>
            <person name="Van De Peer Y."/>
            <person name="Esteves A.C."/>
            <person name="Alves A."/>
        </authorList>
    </citation>
    <scope>NUCLEOTIDE SEQUENCE</scope>
    <source>
        <strain evidence="1">MUM 19.33</strain>
    </source>
</reference>
<organism evidence="1 2">
    <name type="scientific">Emericellopsis cladophorae</name>
    <dbReference type="NCBI Taxonomy" id="2686198"/>
    <lineage>
        <taxon>Eukaryota</taxon>
        <taxon>Fungi</taxon>
        <taxon>Dikarya</taxon>
        <taxon>Ascomycota</taxon>
        <taxon>Pezizomycotina</taxon>
        <taxon>Sordariomycetes</taxon>
        <taxon>Hypocreomycetidae</taxon>
        <taxon>Hypocreales</taxon>
        <taxon>Bionectriaceae</taxon>
        <taxon>Emericellopsis</taxon>
    </lineage>
</organism>
<evidence type="ECO:0000313" key="2">
    <source>
        <dbReference type="Proteomes" id="UP001055219"/>
    </source>
</evidence>
<dbReference type="GeneID" id="75829473"/>
<dbReference type="Proteomes" id="UP001055219">
    <property type="component" value="Unassembled WGS sequence"/>
</dbReference>
<dbReference type="RefSeq" id="XP_051358421.1">
    <property type="nucleotide sequence ID" value="XM_051510704.1"/>
</dbReference>
<evidence type="ECO:0000313" key="1">
    <source>
        <dbReference type="EMBL" id="KAI6777565.1"/>
    </source>
</evidence>
<dbReference type="AlphaFoldDB" id="A0A9P9XTJ6"/>
<reference evidence="1" key="1">
    <citation type="journal article" date="2021" name="J Fungi (Basel)">
        <title>Genomic and Metabolomic Analyses of the Marine Fungus Emericellopsis cladophorae: Insights into Saltwater Adaptability Mechanisms and Its Biosynthetic Potential.</title>
        <authorList>
            <person name="Goncalves M.F.M."/>
            <person name="Hilario S."/>
            <person name="Van de Peer Y."/>
            <person name="Esteves A.C."/>
            <person name="Alves A."/>
        </authorList>
    </citation>
    <scope>NUCLEOTIDE SEQUENCE</scope>
    <source>
        <strain evidence="1">MUM 19.33</strain>
    </source>
</reference>
<protein>
    <submittedName>
        <fullName evidence="1">Uncharacterized protein</fullName>
    </submittedName>
</protein>
<accession>A0A9P9XTJ6</accession>
<sequence>MAFFGSTQLGYGIAMYLKKIIVSSVSNLDGKVAVEHEPMGSDQNIVLIPIWEKESRWPKEILCDLFHTAQLSVRR</sequence>
<keyword evidence="2" id="KW-1185">Reference proteome</keyword>
<dbReference type="EMBL" id="JAGIXG020000190">
    <property type="protein sequence ID" value="KAI6777565.1"/>
    <property type="molecule type" value="Genomic_DNA"/>
</dbReference>
<gene>
    <name evidence="1" type="ORF">J7T54_002967</name>
</gene>